<dbReference type="InterPro" id="IPR024020">
    <property type="entry name" value="Anit_sigma_mycothiol_RsrA"/>
</dbReference>
<evidence type="ECO:0000313" key="2">
    <source>
        <dbReference type="EMBL" id="PRY43893.1"/>
    </source>
</evidence>
<reference evidence="2 3" key="1">
    <citation type="submission" date="2018-03" db="EMBL/GenBank/DDBJ databases">
        <title>Genomic Encyclopedia of Archaeal and Bacterial Type Strains, Phase II (KMG-II): from individual species to whole genera.</title>
        <authorList>
            <person name="Goeker M."/>
        </authorList>
    </citation>
    <scope>NUCLEOTIDE SEQUENCE [LARGE SCALE GENOMIC DNA]</scope>
    <source>
        <strain evidence="2 3">DSM 44720</strain>
    </source>
</reference>
<organism evidence="2 3">
    <name type="scientific">Umezawaea tangerina</name>
    <dbReference type="NCBI Taxonomy" id="84725"/>
    <lineage>
        <taxon>Bacteria</taxon>
        <taxon>Bacillati</taxon>
        <taxon>Actinomycetota</taxon>
        <taxon>Actinomycetes</taxon>
        <taxon>Pseudonocardiales</taxon>
        <taxon>Pseudonocardiaceae</taxon>
        <taxon>Umezawaea</taxon>
    </lineage>
</organism>
<name>A0A2T0TDZ6_9PSEU</name>
<dbReference type="NCBIfam" id="TIGR03988">
    <property type="entry name" value="antisig_RsrA"/>
    <property type="match status" value="1"/>
</dbReference>
<dbReference type="OrthoDB" id="3267840at2"/>
<comment type="caution">
    <text evidence="2">The sequence shown here is derived from an EMBL/GenBank/DDBJ whole genome shotgun (WGS) entry which is preliminary data.</text>
</comment>
<proteinExistence type="predicted"/>
<dbReference type="EMBL" id="PVTF01000003">
    <property type="protein sequence ID" value="PRY43893.1"/>
    <property type="molecule type" value="Genomic_DNA"/>
</dbReference>
<accession>A0A2T0TDZ6</accession>
<evidence type="ECO:0000313" key="3">
    <source>
        <dbReference type="Proteomes" id="UP000239494"/>
    </source>
</evidence>
<dbReference type="AlphaFoldDB" id="A0A2T0TDZ6"/>
<feature type="domain" description="Putative zinc-finger" evidence="1">
    <location>
        <begin position="11"/>
        <end position="44"/>
    </location>
</feature>
<evidence type="ECO:0000259" key="1">
    <source>
        <dbReference type="Pfam" id="PF13490"/>
    </source>
</evidence>
<dbReference type="RefSeq" id="WP_106187402.1">
    <property type="nucleotide sequence ID" value="NZ_PVTF01000003.1"/>
</dbReference>
<protein>
    <submittedName>
        <fullName evidence="2">Mycothiol system anti-sigma-R factor</fullName>
    </submittedName>
</protein>
<gene>
    <name evidence="2" type="ORF">CLV43_103642</name>
</gene>
<sequence>MNCGEPHDTDCSEVLSEVWLFLDKECDGKRKELLQQHLEECHPCLEQYGIEEHLKALLARKCGGEHAPEHLKERLRARIQETLIQHGSVEVRTTTVQIVEE</sequence>
<dbReference type="Pfam" id="PF13490">
    <property type="entry name" value="zf-HC2"/>
    <property type="match status" value="1"/>
</dbReference>
<keyword evidence="3" id="KW-1185">Reference proteome</keyword>
<dbReference type="Proteomes" id="UP000239494">
    <property type="component" value="Unassembled WGS sequence"/>
</dbReference>
<dbReference type="InterPro" id="IPR027383">
    <property type="entry name" value="Znf_put"/>
</dbReference>